<sequence>MNELLVPAKVLEDKGGILPGDSNDFGDMFDFPDQLMERLKRSEAELGTLKLERKDLDISFKKIFKETNKVAKDSSVPGIAPRLSTRPSRPRIEQVRLQRRDHLACVPAVGGPV</sequence>
<reference evidence="1" key="1">
    <citation type="submission" date="2009-11" db="EMBL/GenBank/DDBJ databases">
        <authorList>
            <consortium name="The Broad Institute Genome Sequencing Platform"/>
            <person name="Ward D."/>
            <person name="Feldgarden M."/>
            <person name="Earl A."/>
            <person name="Young S.K."/>
            <person name="Zeng Q."/>
            <person name="Koehrsen M."/>
            <person name="Alvarado L."/>
            <person name="Berlin A."/>
            <person name="Bochicchio J."/>
            <person name="Borenstein D."/>
            <person name="Chapman S.B."/>
            <person name="Chen Z."/>
            <person name="Engels R."/>
            <person name="Freedman E."/>
            <person name="Gellesch M."/>
            <person name="Goldberg J."/>
            <person name="Griggs A."/>
            <person name="Gujja S."/>
            <person name="Heilman E."/>
            <person name="Heiman D."/>
            <person name="Hepburn T."/>
            <person name="Howarth C."/>
            <person name="Jen D."/>
            <person name="Larson L."/>
            <person name="Lewis B."/>
            <person name="Mehta T."/>
            <person name="Park D."/>
            <person name="Pearson M."/>
            <person name="Roberts A."/>
            <person name="Saif S."/>
            <person name="Shea T."/>
            <person name="Shenoy N."/>
            <person name="Sisk P."/>
            <person name="Stolte C."/>
            <person name="Sykes S."/>
            <person name="Thomson T."/>
            <person name="Walk T."/>
            <person name="White J."/>
            <person name="Yandava C."/>
            <person name="Izard J."/>
            <person name="Baranova O.V."/>
            <person name="Blanton J.M."/>
            <person name="Tanner A.C."/>
            <person name="Dewhirst F.E."/>
            <person name="Haas B."/>
            <person name="Nusbaum C."/>
            <person name="Birren B."/>
        </authorList>
    </citation>
    <scope>NUCLEOTIDE SEQUENCE [LARGE SCALE GENOMIC DNA]</scope>
    <source>
        <strain evidence="1">1-1 BBBD Race 1</strain>
    </source>
</reference>
<protein>
    <submittedName>
        <fullName evidence="1 2">Uncharacterized protein</fullName>
    </submittedName>
</protein>
<dbReference type="AlphaFoldDB" id="A0A0C4ETZ4"/>
<dbReference type="EMBL" id="ADAS02000007">
    <property type="protein sequence ID" value="OAV98366.1"/>
    <property type="molecule type" value="Genomic_DNA"/>
</dbReference>
<accession>A0A0C4ETZ4</accession>
<reference evidence="2 3" key="3">
    <citation type="journal article" date="2017" name="G3 (Bethesda)">
        <title>Comparative analysis highlights variable genome content of wheat rusts and divergence of the mating loci.</title>
        <authorList>
            <person name="Cuomo C.A."/>
            <person name="Bakkeren G."/>
            <person name="Khalil H.B."/>
            <person name="Panwar V."/>
            <person name="Joly D."/>
            <person name="Linning R."/>
            <person name="Sakthikumar S."/>
            <person name="Song X."/>
            <person name="Adiconis X."/>
            <person name="Fan L."/>
            <person name="Goldberg J.M."/>
            <person name="Levin J.Z."/>
            <person name="Young S."/>
            <person name="Zeng Q."/>
            <person name="Anikster Y."/>
            <person name="Bruce M."/>
            <person name="Wang M."/>
            <person name="Yin C."/>
            <person name="McCallum B."/>
            <person name="Szabo L.J."/>
            <person name="Hulbert S."/>
            <person name="Chen X."/>
            <person name="Fellers J.P."/>
        </authorList>
    </citation>
    <scope>NUCLEOTIDE SEQUENCE</scope>
    <source>
        <strain evidence="2">isolate 1-1 / race 1 (BBBD)</strain>
        <strain evidence="3">Isolate 1-1 / race 1 (BBBD)</strain>
    </source>
</reference>
<gene>
    <name evidence="1" type="ORF">PTTG_04273</name>
</gene>
<keyword evidence="3" id="KW-1185">Reference proteome</keyword>
<evidence type="ECO:0000313" key="2">
    <source>
        <dbReference type="EnsemblFungi" id="PTTG_04273-t43_1-p1"/>
    </source>
</evidence>
<dbReference type="Proteomes" id="UP000005240">
    <property type="component" value="Unassembled WGS sequence"/>
</dbReference>
<reference evidence="2" key="4">
    <citation type="submission" date="2025-05" db="UniProtKB">
        <authorList>
            <consortium name="EnsemblFungi"/>
        </authorList>
    </citation>
    <scope>IDENTIFICATION</scope>
    <source>
        <strain evidence="2">isolate 1-1 / race 1 (BBBD)</strain>
    </source>
</reference>
<evidence type="ECO:0000313" key="1">
    <source>
        <dbReference type="EMBL" id="OAV98366.1"/>
    </source>
</evidence>
<dbReference type="EnsemblFungi" id="PTTG_04273-t43_1">
    <property type="protein sequence ID" value="PTTG_04273-t43_1-p1"/>
    <property type="gene ID" value="PTTG_04273"/>
</dbReference>
<organism evidence="1">
    <name type="scientific">Puccinia triticina (isolate 1-1 / race 1 (BBBD))</name>
    <name type="common">Brown leaf rust fungus</name>
    <dbReference type="NCBI Taxonomy" id="630390"/>
    <lineage>
        <taxon>Eukaryota</taxon>
        <taxon>Fungi</taxon>
        <taxon>Dikarya</taxon>
        <taxon>Basidiomycota</taxon>
        <taxon>Pucciniomycotina</taxon>
        <taxon>Pucciniomycetes</taxon>
        <taxon>Pucciniales</taxon>
        <taxon>Pucciniaceae</taxon>
        <taxon>Puccinia</taxon>
    </lineage>
</organism>
<evidence type="ECO:0000313" key="3">
    <source>
        <dbReference type="Proteomes" id="UP000005240"/>
    </source>
</evidence>
<name>A0A0C4ETZ4_PUCT1</name>
<reference evidence="1" key="2">
    <citation type="submission" date="2016-05" db="EMBL/GenBank/DDBJ databases">
        <title>Comparative analysis highlights variable genome content of wheat rusts and divergence of the mating loci.</title>
        <authorList>
            <person name="Cuomo C.A."/>
            <person name="Bakkeren G."/>
            <person name="Szabo L."/>
            <person name="Khalil H."/>
            <person name="Joly D."/>
            <person name="Goldberg J."/>
            <person name="Young S."/>
            <person name="Zeng Q."/>
            <person name="Fellers J."/>
        </authorList>
    </citation>
    <scope>NUCLEOTIDE SEQUENCE [LARGE SCALE GENOMIC DNA]</scope>
    <source>
        <strain evidence="1">1-1 BBBD Race 1</strain>
    </source>
</reference>
<dbReference type="VEuPathDB" id="FungiDB:PTTG_04273"/>
<proteinExistence type="predicted"/>